<keyword evidence="1" id="KW-1133">Transmembrane helix</keyword>
<evidence type="ECO:0000313" key="3">
    <source>
        <dbReference type="Proteomes" id="UP000001351"/>
    </source>
</evidence>
<name>E3FT42_STIAD</name>
<dbReference type="EMBL" id="CP002271">
    <property type="protein sequence ID" value="ADO75852.1"/>
    <property type="molecule type" value="Genomic_DNA"/>
</dbReference>
<keyword evidence="1" id="KW-0812">Transmembrane</keyword>
<reference evidence="2 3" key="1">
    <citation type="journal article" date="2011" name="Mol. Biol. Evol.">
        <title>Comparative genomic analysis of fruiting body formation in Myxococcales.</title>
        <authorList>
            <person name="Huntley S."/>
            <person name="Hamann N."/>
            <person name="Wegener-Feldbrugge S."/>
            <person name="Treuner-Lange A."/>
            <person name="Kube M."/>
            <person name="Reinhardt R."/>
            <person name="Klages S."/>
            <person name="Muller R."/>
            <person name="Ronning C.M."/>
            <person name="Nierman W.C."/>
            <person name="Sogaard-Andersen L."/>
        </authorList>
    </citation>
    <scope>NUCLEOTIDE SEQUENCE [LARGE SCALE GENOMIC DNA]</scope>
    <source>
        <strain evidence="2 3">DW4/3-1</strain>
    </source>
</reference>
<dbReference type="HOGENOM" id="CLU_2865687_0_0_7"/>
<accession>E3FT42</accession>
<feature type="transmembrane region" description="Helical" evidence="1">
    <location>
        <begin position="44"/>
        <end position="62"/>
    </location>
</feature>
<keyword evidence="3" id="KW-1185">Reference proteome</keyword>
<dbReference type="RefSeq" id="WP_013378186.1">
    <property type="nucleotide sequence ID" value="NC_014623.1"/>
</dbReference>
<organism evidence="2 3">
    <name type="scientific">Stigmatella aurantiaca (strain DW4/3-1)</name>
    <dbReference type="NCBI Taxonomy" id="378806"/>
    <lineage>
        <taxon>Bacteria</taxon>
        <taxon>Pseudomonadati</taxon>
        <taxon>Myxococcota</taxon>
        <taxon>Myxococcia</taxon>
        <taxon>Myxococcales</taxon>
        <taxon>Cystobacterineae</taxon>
        <taxon>Archangiaceae</taxon>
        <taxon>Stigmatella</taxon>
    </lineage>
</organism>
<evidence type="ECO:0000313" key="2">
    <source>
        <dbReference type="EMBL" id="ADO75852.1"/>
    </source>
</evidence>
<dbReference type="Proteomes" id="UP000001351">
    <property type="component" value="Chromosome"/>
</dbReference>
<gene>
    <name evidence="2" type="ordered locus">STAUR_8097</name>
</gene>
<evidence type="ECO:0000256" key="1">
    <source>
        <dbReference type="SAM" id="Phobius"/>
    </source>
</evidence>
<sequence>MKSMTRSNRSSMQVQRFTPEARSTVAIAVTPQRTNVSIPHKPEALVATGAILVFAGLVLAALDE</sequence>
<dbReference type="AlphaFoldDB" id="E3FT42"/>
<keyword evidence="1" id="KW-0472">Membrane</keyword>
<dbReference type="STRING" id="378806.STAUR_8097"/>
<proteinExistence type="predicted"/>
<protein>
    <submittedName>
        <fullName evidence="2">Uncharacterized protein</fullName>
    </submittedName>
</protein>
<dbReference type="KEGG" id="sur:STAUR_8097"/>